<keyword evidence="3" id="KW-1185">Reference proteome</keyword>
<dbReference type="EMBL" id="CH964272">
    <property type="protein sequence ID" value="KRF99813.1"/>
    <property type="molecule type" value="Genomic_DNA"/>
</dbReference>
<feature type="compositionally biased region" description="Polar residues" evidence="1">
    <location>
        <begin position="310"/>
        <end position="319"/>
    </location>
</feature>
<accession>A0A0Q9WUH2</accession>
<dbReference type="InParanoid" id="A0A0Q9WUH2"/>
<feature type="region of interest" description="Disordered" evidence="1">
    <location>
        <begin position="1"/>
        <end position="33"/>
    </location>
</feature>
<dbReference type="STRING" id="7260.A0A0Q9WUH2"/>
<proteinExistence type="predicted"/>
<evidence type="ECO:0000313" key="2">
    <source>
        <dbReference type="EMBL" id="KRF99813.1"/>
    </source>
</evidence>
<feature type="compositionally biased region" description="Polar residues" evidence="1">
    <location>
        <begin position="17"/>
        <end position="27"/>
    </location>
</feature>
<feature type="region of interest" description="Disordered" evidence="1">
    <location>
        <begin position="472"/>
        <end position="493"/>
    </location>
</feature>
<sequence length="699" mass="75807">MSSYDEPANGRERDSRSPLTGMSSAKPTTPAIEIGTNMKDNYLDSFRAAYGEYNTLNVNKQNLDILEHIFSVPISATNATGAKMGAGTHASSLSDLLARQHWQKTADGAETNQDREELMSHVYATSALSQHKSQQQQQQLLATQLLYARFLQPTLSEQDSTPDIHTKTDSDQALHIMDFEGSNSNIDTKSTACQVATVSPSLPVSFVAAPHDSNNNNRIVNDAEQNHENSDIALQQHQPPDPEHSLLQNQSESHIFRQANRKVPKHLRRECCTVESTCHLFREQKTLLFDVKRSLEQLTKLSSKFRQNLLRHQQPQSQMQDDRNDGSDTALDTTVKSQLDGNGKIIENMLEQVRKLYHQWSSAELYYLRSLQRLGLTPDPEERGSKSNLNQTPTHAVMALAAIALSAECEGATAISGTGKIELEKFKNSKSRHADGTDGKPESTSDSETIKTRSLHDIENIILRQAKSTSALGSINEHSDGAPSDSEEELSATSSPVCIWHPKGEKSELVENYSTAAEIILEYASLSSMESKDNALRIPNIFTAAMTNAADARGAGDTMDTISALNLAPVVVLRNHREGVTVASASDTAYLADIHFPPTPSTPPTSSNSSCSTGTFVGSIASNIPVTIPVVHGASSAIAAVTALQERALTDMFKARFSALTASIGNGGCVGNGIGDECHDGPVADAPFDLSIGTKLKNM</sequence>
<feature type="region of interest" description="Disordered" evidence="1">
    <location>
        <begin position="310"/>
        <end position="336"/>
    </location>
</feature>
<dbReference type="OrthoDB" id="8049680at2759"/>
<protein>
    <submittedName>
        <fullName evidence="2">Uncharacterized protein</fullName>
    </submittedName>
</protein>
<evidence type="ECO:0000256" key="1">
    <source>
        <dbReference type="SAM" id="MobiDB-lite"/>
    </source>
</evidence>
<name>A0A0Q9WUH2_DROWI</name>
<reference evidence="2 3" key="1">
    <citation type="journal article" date="2007" name="Nature">
        <title>Evolution of genes and genomes on the Drosophila phylogeny.</title>
        <authorList>
            <consortium name="Drosophila 12 Genomes Consortium"/>
            <person name="Clark A.G."/>
            <person name="Eisen M.B."/>
            <person name="Smith D.R."/>
            <person name="Bergman C.M."/>
            <person name="Oliver B."/>
            <person name="Markow T.A."/>
            <person name="Kaufman T.C."/>
            <person name="Kellis M."/>
            <person name="Gelbart W."/>
            <person name="Iyer V.N."/>
            <person name="Pollard D.A."/>
            <person name="Sackton T.B."/>
            <person name="Larracuente A.M."/>
            <person name="Singh N.D."/>
            <person name="Abad J.P."/>
            <person name="Abt D.N."/>
            <person name="Adryan B."/>
            <person name="Aguade M."/>
            <person name="Akashi H."/>
            <person name="Anderson W.W."/>
            <person name="Aquadro C.F."/>
            <person name="Ardell D.H."/>
            <person name="Arguello R."/>
            <person name="Artieri C.G."/>
            <person name="Barbash D.A."/>
            <person name="Barker D."/>
            <person name="Barsanti P."/>
            <person name="Batterham P."/>
            <person name="Batzoglou S."/>
            <person name="Begun D."/>
            <person name="Bhutkar A."/>
            <person name="Blanco E."/>
            <person name="Bosak S.A."/>
            <person name="Bradley R.K."/>
            <person name="Brand A.D."/>
            <person name="Brent M.R."/>
            <person name="Brooks A.N."/>
            <person name="Brown R.H."/>
            <person name="Butlin R.K."/>
            <person name="Caggese C."/>
            <person name="Calvi B.R."/>
            <person name="Bernardo de Carvalho A."/>
            <person name="Caspi A."/>
            <person name="Castrezana S."/>
            <person name="Celniker S.E."/>
            <person name="Chang J.L."/>
            <person name="Chapple C."/>
            <person name="Chatterji S."/>
            <person name="Chinwalla A."/>
            <person name="Civetta A."/>
            <person name="Clifton S.W."/>
            <person name="Comeron J.M."/>
            <person name="Costello J.C."/>
            <person name="Coyne J.A."/>
            <person name="Daub J."/>
            <person name="David R.G."/>
            <person name="Delcher A.L."/>
            <person name="Delehaunty K."/>
            <person name="Do C.B."/>
            <person name="Ebling H."/>
            <person name="Edwards K."/>
            <person name="Eickbush T."/>
            <person name="Evans J.D."/>
            <person name="Filipski A."/>
            <person name="Findeiss S."/>
            <person name="Freyhult E."/>
            <person name="Fulton L."/>
            <person name="Fulton R."/>
            <person name="Garcia A.C."/>
            <person name="Gardiner A."/>
            <person name="Garfield D.A."/>
            <person name="Garvin B.E."/>
            <person name="Gibson G."/>
            <person name="Gilbert D."/>
            <person name="Gnerre S."/>
            <person name="Godfrey J."/>
            <person name="Good R."/>
            <person name="Gotea V."/>
            <person name="Gravely B."/>
            <person name="Greenberg A.J."/>
            <person name="Griffiths-Jones S."/>
            <person name="Gross S."/>
            <person name="Guigo R."/>
            <person name="Gustafson E.A."/>
            <person name="Haerty W."/>
            <person name="Hahn M.W."/>
            <person name="Halligan D.L."/>
            <person name="Halpern A.L."/>
            <person name="Halter G.M."/>
            <person name="Han M.V."/>
            <person name="Heger A."/>
            <person name="Hillier L."/>
            <person name="Hinrichs A.S."/>
            <person name="Holmes I."/>
            <person name="Hoskins R.A."/>
            <person name="Hubisz M.J."/>
            <person name="Hultmark D."/>
            <person name="Huntley M.A."/>
            <person name="Jaffe D.B."/>
            <person name="Jagadeeshan S."/>
            <person name="Jeck W.R."/>
            <person name="Johnson J."/>
            <person name="Jones C.D."/>
            <person name="Jordan W.C."/>
            <person name="Karpen G.H."/>
            <person name="Kataoka E."/>
            <person name="Keightley P.D."/>
            <person name="Kheradpour P."/>
            <person name="Kirkness E.F."/>
            <person name="Koerich L.B."/>
            <person name="Kristiansen K."/>
            <person name="Kudrna D."/>
            <person name="Kulathinal R.J."/>
            <person name="Kumar S."/>
            <person name="Kwok R."/>
            <person name="Lander E."/>
            <person name="Langley C.H."/>
            <person name="Lapoint R."/>
            <person name="Lazzaro B.P."/>
            <person name="Lee S.J."/>
            <person name="Levesque L."/>
            <person name="Li R."/>
            <person name="Lin C.F."/>
            <person name="Lin M.F."/>
            <person name="Lindblad-Toh K."/>
            <person name="Llopart A."/>
            <person name="Long M."/>
            <person name="Low L."/>
            <person name="Lozovsky E."/>
            <person name="Lu J."/>
            <person name="Luo M."/>
            <person name="Machado C.A."/>
            <person name="Makalowski W."/>
            <person name="Marzo M."/>
            <person name="Matsuda M."/>
            <person name="Matzkin L."/>
            <person name="McAllister B."/>
            <person name="McBride C.S."/>
            <person name="McKernan B."/>
            <person name="McKernan K."/>
            <person name="Mendez-Lago M."/>
            <person name="Minx P."/>
            <person name="Mollenhauer M.U."/>
            <person name="Montooth K."/>
            <person name="Mount S.M."/>
            <person name="Mu X."/>
            <person name="Myers E."/>
            <person name="Negre B."/>
            <person name="Newfeld S."/>
            <person name="Nielsen R."/>
            <person name="Noor M.A."/>
            <person name="O'Grady P."/>
            <person name="Pachter L."/>
            <person name="Papaceit M."/>
            <person name="Parisi M.J."/>
            <person name="Parisi M."/>
            <person name="Parts L."/>
            <person name="Pedersen J.S."/>
            <person name="Pesole G."/>
            <person name="Phillippy A.M."/>
            <person name="Ponting C.P."/>
            <person name="Pop M."/>
            <person name="Porcelli D."/>
            <person name="Powell J.R."/>
            <person name="Prohaska S."/>
            <person name="Pruitt K."/>
            <person name="Puig M."/>
            <person name="Quesneville H."/>
            <person name="Ram K.R."/>
            <person name="Rand D."/>
            <person name="Rasmussen M.D."/>
            <person name="Reed L.K."/>
            <person name="Reenan R."/>
            <person name="Reily A."/>
            <person name="Remington K.A."/>
            <person name="Rieger T.T."/>
            <person name="Ritchie M.G."/>
            <person name="Robin C."/>
            <person name="Rogers Y.H."/>
            <person name="Rohde C."/>
            <person name="Rozas J."/>
            <person name="Rubenfield M.J."/>
            <person name="Ruiz A."/>
            <person name="Russo S."/>
            <person name="Salzberg S.L."/>
            <person name="Sanchez-Gracia A."/>
            <person name="Saranga D.J."/>
            <person name="Sato H."/>
            <person name="Schaeffer S.W."/>
            <person name="Schatz M.C."/>
            <person name="Schlenke T."/>
            <person name="Schwartz R."/>
            <person name="Segarra C."/>
            <person name="Singh R.S."/>
            <person name="Sirot L."/>
            <person name="Sirota M."/>
            <person name="Sisneros N.B."/>
            <person name="Smith C.D."/>
            <person name="Smith T.F."/>
            <person name="Spieth J."/>
            <person name="Stage D.E."/>
            <person name="Stark A."/>
            <person name="Stephan W."/>
            <person name="Strausberg R.L."/>
            <person name="Strempel S."/>
            <person name="Sturgill D."/>
            <person name="Sutton G."/>
            <person name="Sutton G.G."/>
            <person name="Tao W."/>
            <person name="Teichmann S."/>
            <person name="Tobari Y.N."/>
            <person name="Tomimura Y."/>
            <person name="Tsolas J.M."/>
            <person name="Valente V.L."/>
            <person name="Venter E."/>
            <person name="Venter J.C."/>
            <person name="Vicario S."/>
            <person name="Vieira F.G."/>
            <person name="Vilella A.J."/>
            <person name="Villasante A."/>
            <person name="Walenz B."/>
            <person name="Wang J."/>
            <person name="Wasserman M."/>
            <person name="Watts T."/>
            <person name="Wilson D."/>
            <person name="Wilson R.K."/>
            <person name="Wing R.A."/>
            <person name="Wolfner M.F."/>
            <person name="Wong A."/>
            <person name="Wong G.K."/>
            <person name="Wu C.I."/>
            <person name="Wu G."/>
            <person name="Yamamoto D."/>
            <person name="Yang H.P."/>
            <person name="Yang S.P."/>
            <person name="Yorke J.A."/>
            <person name="Yoshida K."/>
            <person name="Zdobnov E."/>
            <person name="Zhang P."/>
            <person name="Zhang Y."/>
            <person name="Zimin A.V."/>
            <person name="Baldwin J."/>
            <person name="Abdouelleil A."/>
            <person name="Abdulkadir J."/>
            <person name="Abebe A."/>
            <person name="Abera B."/>
            <person name="Abreu J."/>
            <person name="Acer S.C."/>
            <person name="Aftuck L."/>
            <person name="Alexander A."/>
            <person name="An P."/>
            <person name="Anderson E."/>
            <person name="Anderson S."/>
            <person name="Arachi H."/>
            <person name="Azer M."/>
            <person name="Bachantsang P."/>
            <person name="Barry A."/>
            <person name="Bayul T."/>
            <person name="Berlin A."/>
            <person name="Bessette D."/>
            <person name="Bloom T."/>
            <person name="Blye J."/>
            <person name="Boguslavskiy L."/>
            <person name="Bonnet C."/>
            <person name="Boukhgalter B."/>
            <person name="Bourzgui I."/>
            <person name="Brown A."/>
            <person name="Cahill P."/>
            <person name="Channer S."/>
            <person name="Cheshatsang Y."/>
            <person name="Chuda L."/>
            <person name="Citroen M."/>
            <person name="Collymore A."/>
            <person name="Cooke P."/>
            <person name="Costello M."/>
            <person name="D'Aco K."/>
            <person name="Daza R."/>
            <person name="De Haan G."/>
            <person name="DeGray S."/>
            <person name="DeMaso C."/>
            <person name="Dhargay N."/>
            <person name="Dooley K."/>
            <person name="Dooley E."/>
            <person name="Doricent M."/>
            <person name="Dorje P."/>
            <person name="Dorjee K."/>
            <person name="Dupes A."/>
            <person name="Elong R."/>
            <person name="Falk J."/>
            <person name="Farina A."/>
            <person name="Faro S."/>
            <person name="Ferguson D."/>
            <person name="Fisher S."/>
            <person name="Foley C.D."/>
            <person name="Franke A."/>
            <person name="Friedrich D."/>
            <person name="Gadbois L."/>
            <person name="Gearin G."/>
            <person name="Gearin C.R."/>
            <person name="Giannoukos G."/>
            <person name="Goode T."/>
            <person name="Graham J."/>
            <person name="Grandbois E."/>
            <person name="Grewal S."/>
            <person name="Gyaltsen K."/>
            <person name="Hafez N."/>
            <person name="Hagos B."/>
            <person name="Hall J."/>
            <person name="Henson C."/>
            <person name="Hollinger A."/>
            <person name="Honan T."/>
            <person name="Huard M.D."/>
            <person name="Hughes L."/>
            <person name="Hurhula B."/>
            <person name="Husby M.E."/>
            <person name="Kamat A."/>
            <person name="Kanga B."/>
            <person name="Kashin S."/>
            <person name="Khazanovich D."/>
            <person name="Kisner P."/>
            <person name="Lance K."/>
            <person name="Lara M."/>
            <person name="Lee W."/>
            <person name="Lennon N."/>
            <person name="Letendre F."/>
            <person name="LeVine R."/>
            <person name="Lipovsky A."/>
            <person name="Liu X."/>
            <person name="Liu J."/>
            <person name="Liu S."/>
            <person name="Lokyitsang T."/>
            <person name="Lokyitsang Y."/>
            <person name="Lubonja R."/>
            <person name="Lui A."/>
            <person name="MacDonald P."/>
            <person name="Magnisalis V."/>
            <person name="Maru K."/>
            <person name="Matthews C."/>
            <person name="McCusker W."/>
            <person name="McDonough S."/>
            <person name="Mehta T."/>
            <person name="Meldrim J."/>
            <person name="Meneus L."/>
            <person name="Mihai O."/>
            <person name="Mihalev A."/>
            <person name="Mihova T."/>
            <person name="Mittelman R."/>
            <person name="Mlenga V."/>
            <person name="Montmayeur A."/>
            <person name="Mulrain L."/>
            <person name="Navidi A."/>
            <person name="Naylor J."/>
            <person name="Negash T."/>
            <person name="Nguyen T."/>
            <person name="Nguyen N."/>
            <person name="Nicol R."/>
            <person name="Norbu C."/>
            <person name="Norbu N."/>
            <person name="Novod N."/>
            <person name="O'Neill B."/>
            <person name="Osman S."/>
            <person name="Markiewicz E."/>
            <person name="Oyono O.L."/>
            <person name="Patti C."/>
            <person name="Phunkhang P."/>
            <person name="Pierre F."/>
            <person name="Priest M."/>
            <person name="Raghuraman S."/>
            <person name="Rege F."/>
            <person name="Reyes R."/>
            <person name="Rise C."/>
            <person name="Rogov P."/>
            <person name="Ross K."/>
            <person name="Ryan E."/>
            <person name="Settipalli S."/>
            <person name="Shea T."/>
            <person name="Sherpa N."/>
            <person name="Shi L."/>
            <person name="Shih D."/>
            <person name="Sparrow T."/>
            <person name="Spaulding J."/>
            <person name="Stalker J."/>
            <person name="Stange-Thomann N."/>
            <person name="Stavropoulos S."/>
            <person name="Stone C."/>
            <person name="Strader C."/>
            <person name="Tesfaye S."/>
            <person name="Thomson T."/>
            <person name="Thoulutsang Y."/>
            <person name="Thoulutsang D."/>
            <person name="Topham K."/>
            <person name="Topping I."/>
            <person name="Tsamla T."/>
            <person name="Vassiliev H."/>
            <person name="Vo A."/>
            <person name="Wangchuk T."/>
            <person name="Wangdi T."/>
            <person name="Weiand M."/>
            <person name="Wilkinson J."/>
            <person name="Wilson A."/>
            <person name="Yadav S."/>
            <person name="Young G."/>
            <person name="Yu Q."/>
            <person name="Zembek L."/>
            <person name="Zhong D."/>
            <person name="Zimmer A."/>
            <person name="Zwirko Z."/>
            <person name="Jaffe D.B."/>
            <person name="Alvarez P."/>
            <person name="Brockman W."/>
            <person name="Butler J."/>
            <person name="Chin C."/>
            <person name="Gnerre S."/>
            <person name="Grabherr M."/>
            <person name="Kleber M."/>
            <person name="Mauceli E."/>
            <person name="MacCallum I."/>
        </authorList>
    </citation>
    <scope>NUCLEOTIDE SEQUENCE [LARGE SCALE GENOMIC DNA]</scope>
    <source>
        <strain evidence="3">Tucson 14030-0811.24</strain>
    </source>
</reference>
<dbReference type="Proteomes" id="UP000007798">
    <property type="component" value="Unassembled WGS sequence"/>
</dbReference>
<dbReference type="FunCoup" id="A0A0Q9WUH2">
    <property type="interactions" value="126"/>
</dbReference>
<feature type="region of interest" description="Disordered" evidence="1">
    <location>
        <begin position="428"/>
        <end position="451"/>
    </location>
</feature>
<evidence type="ECO:0000313" key="3">
    <source>
        <dbReference type="Proteomes" id="UP000007798"/>
    </source>
</evidence>
<dbReference type="AlphaFoldDB" id="A0A0Q9WUH2"/>
<organism evidence="2 3">
    <name type="scientific">Drosophila willistoni</name>
    <name type="common">Fruit fly</name>
    <dbReference type="NCBI Taxonomy" id="7260"/>
    <lineage>
        <taxon>Eukaryota</taxon>
        <taxon>Metazoa</taxon>
        <taxon>Ecdysozoa</taxon>
        <taxon>Arthropoda</taxon>
        <taxon>Hexapoda</taxon>
        <taxon>Insecta</taxon>
        <taxon>Pterygota</taxon>
        <taxon>Neoptera</taxon>
        <taxon>Endopterygota</taxon>
        <taxon>Diptera</taxon>
        <taxon>Brachycera</taxon>
        <taxon>Muscomorpha</taxon>
        <taxon>Ephydroidea</taxon>
        <taxon>Drosophilidae</taxon>
        <taxon>Drosophila</taxon>
        <taxon>Sophophora</taxon>
    </lineage>
</organism>
<gene>
    <name evidence="2" type="primary">Dwil\GK27543</name>
    <name evidence="2" type="ORF">Dwil_GK27543</name>
</gene>